<evidence type="ECO:0000256" key="1">
    <source>
        <dbReference type="SAM" id="MobiDB-lite"/>
    </source>
</evidence>
<dbReference type="InterPro" id="IPR005358">
    <property type="entry name" value="Puta_zinc/iron-chelating_dom"/>
</dbReference>
<protein>
    <submittedName>
        <fullName evidence="2">Uncharacterized protein</fullName>
    </submittedName>
</protein>
<name>A0A843VPW3_COLES</name>
<sequence>QTRSPYLIPSRGIDVEKLGSRLACKAEKAPLSRSATMHTLSLVAAGSFTRVICGPRRGKGGSRRNSSRDGVGFGGGSRRSGGDGAETAAPRQPTWRCAQGCGACCKLDKGPAFPSPHEIFSEDPPSAELYESMIGPDGWCIHYEHSTRTCSIYAERPYFCRVEPGVFEKLFGIEEKRFNSEACRSCRDTIKAVYGSQSKELKNFNSTLSSRPSAG</sequence>
<proteinExistence type="predicted"/>
<evidence type="ECO:0000313" key="2">
    <source>
        <dbReference type="EMBL" id="MQL93329.1"/>
    </source>
</evidence>
<keyword evidence="3" id="KW-1185">Reference proteome</keyword>
<comment type="caution">
    <text evidence="2">The sequence shown here is derived from an EMBL/GenBank/DDBJ whole genome shotgun (WGS) entry which is preliminary data.</text>
</comment>
<reference evidence="2" key="1">
    <citation type="submission" date="2017-07" db="EMBL/GenBank/DDBJ databases">
        <title>Taro Niue Genome Assembly and Annotation.</title>
        <authorList>
            <person name="Atibalentja N."/>
            <person name="Keating K."/>
            <person name="Fields C.J."/>
        </authorList>
    </citation>
    <scope>NUCLEOTIDE SEQUENCE</scope>
    <source>
        <strain evidence="2">Niue_2</strain>
        <tissue evidence="2">Leaf</tissue>
    </source>
</reference>
<feature type="non-terminal residue" evidence="2">
    <location>
        <position position="1"/>
    </location>
</feature>
<dbReference type="Proteomes" id="UP000652761">
    <property type="component" value="Unassembled WGS sequence"/>
</dbReference>
<dbReference type="EMBL" id="NMUH01001549">
    <property type="protein sequence ID" value="MQL93329.1"/>
    <property type="molecule type" value="Genomic_DNA"/>
</dbReference>
<feature type="region of interest" description="Disordered" evidence="1">
    <location>
        <begin position="55"/>
        <end position="91"/>
    </location>
</feature>
<evidence type="ECO:0000313" key="3">
    <source>
        <dbReference type="Proteomes" id="UP000652761"/>
    </source>
</evidence>
<dbReference type="AlphaFoldDB" id="A0A843VPW3"/>
<organism evidence="2 3">
    <name type="scientific">Colocasia esculenta</name>
    <name type="common">Wild taro</name>
    <name type="synonym">Arum esculentum</name>
    <dbReference type="NCBI Taxonomy" id="4460"/>
    <lineage>
        <taxon>Eukaryota</taxon>
        <taxon>Viridiplantae</taxon>
        <taxon>Streptophyta</taxon>
        <taxon>Embryophyta</taxon>
        <taxon>Tracheophyta</taxon>
        <taxon>Spermatophyta</taxon>
        <taxon>Magnoliopsida</taxon>
        <taxon>Liliopsida</taxon>
        <taxon>Araceae</taxon>
        <taxon>Aroideae</taxon>
        <taxon>Colocasieae</taxon>
        <taxon>Colocasia</taxon>
    </lineage>
</organism>
<accession>A0A843VPW3</accession>
<feature type="compositionally biased region" description="Gly residues" evidence="1">
    <location>
        <begin position="71"/>
        <end position="84"/>
    </location>
</feature>
<gene>
    <name evidence="2" type="ORF">Taro_025979</name>
</gene>
<dbReference type="PANTHER" id="PTHR36791:SF2">
    <property type="entry name" value="OS03G0363400 PROTEIN"/>
    <property type="match status" value="1"/>
</dbReference>
<dbReference type="PANTHER" id="PTHR36791">
    <property type="entry name" value="OS03G0363400 PROTEIN"/>
    <property type="match status" value="1"/>
</dbReference>
<dbReference type="Pfam" id="PF03692">
    <property type="entry name" value="CxxCxxCC"/>
    <property type="match status" value="1"/>
</dbReference>
<dbReference type="OrthoDB" id="1876721at2759"/>